<feature type="transmembrane region" description="Helical" evidence="2">
    <location>
        <begin position="21"/>
        <end position="41"/>
    </location>
</feature>
<gene>
    <name evidence="4" type="ORF">NF27_BK00670</name>
</gene>
<dbReference type="STRING" id="86105.NF27_BK00670"/>
<dbReference type="InterPro" id="IPR013766">
    <property type="entry name" value="Thioredoxin_domain"/>
</dbReference>
<dbReference type="Gene3D" id="3.40.30.10">
    <property type="entry name" value="Glutaredoxin"/>
    <property type="match status" value="1"/>
</dbReference>
<keyword evidence="5" id="KW-1185">Reference proteome</keyword>
<keyword evidence="2" id="KW-0812">Transmembrane</keyword>
<organism evidence="4 5">
    <name type="scientific">Candidatus Jidaibacter acanthamoebae</name>
    <dbReference type="NCBI Taxonomy" id="86105"/>
    <lineage>
        <taxon>Bacteria</taxon>
        <taxon>Pseudomonadati</taxon>
        <taxon>Pseudomonadota</taxon>
        <taxon>Alphaproteobacteria</taxon>
        <taxon>Rickettsiales</taxon>
        <taxon>Candidatus Midichloriaceae</taxon>
        <taxon>Candidatus Jidaibacter</taxon>
    </lineage>
</organism>
<reference evidence="4 5" key="1">
    <citation type="submission" date="2014-11" db="EMBL/GenBank/DDBJ databases">
        <title>A Rickettsiales Symbiont of Amoebae With Ancient Features.</title>
        <authorList>
            <person name="Schulz F."/>
            <person name="Martijn J."/>
            <person name="Wascher F."/>
            <person name="Kostanjsek R."/>
            <person name="Ettema T.J."/>
            <person name="Horn M."/>
        </authorList>
    </citation>
    <scope>NUCLEOTIDE SEQUENCE [LARGE SCALE GENOMIC DNA]</scope>
    <source>
        <strain evidence="4 5">UWC36</strain>
    </source>
</reference>
<evidence type="ECO:0000313" key="5">
    <source>
        <dbReference type="Proteomes" id="UP000031258"/>
    </source>
</evidence>
<accession>A0A0C1N178</accession>
<dbReference type="GO" id="GO:0016491">
    <property type="term" value="F:oxidoreductase activity"/>
    <property type="evidence" value="ECO:0007669"/>
    <property type="project" value="InterPro"/>
</dbReference>
<dbReference type="PANTHER" id="PTHR42852:SF13">
    <property type="entry name" value="PROTEIN DIPZ"/>
    <property type="match status" value="1"/>
</dbReference>
<keyword evidence="2" id="KW-1133">Transmembrane helix</keyword>
<feature type="domain" description="Thioredoxin" evidence="3">
    <location>
        <begin position="72"/>
        <end position="221"/>
    </location>
</feature>
<dbReference type="InterPro" id="IPR036249">
    <property type="entry name" value="Thioredoxin-like_sf"/>
</dbReference>
<dbReference type="CDD" id="cd02966">
    <property type="entry name" value="TlpA_like_family"/>
    <property type="match status" value="1"/>
</dbReference>
<dbReference type="PANTHER" id="PTHR42852">
    <property type="entry name" value="THIOL:DISULFIDE INTERCHANGE PROTEIN DSBE"/>
    <property type="match status" value="1"/>
</dbReference>
<dbReference type="PROSITE" id="PS51352">
    <property type="entry name" value="THIOREDOXIN_2"/>
    <property type="match status" value="1"/>
</dbReference>
<evidence type="ECO:0000313" key="4">
    <source>
        <dbReference type="EMBL" id="KIE06146.1"/>
    </source>
</evidence>
<comment type="caution">
    <text evidence="4">The sequence shown here is derived from an EMBL/GenBank/DDBJ whole genome shotgun (WGS) entry which is preliminary data.</text>
</comment>
<evidence type="ECO:0000256" key="1">
    <source>
        <dbReference type="SAM" id="MobiDB-lite"/>
    </source>
</evidence>
<evidence type="ECO:0000259" key="3">
    <source>
        <dbReference type="PROSITE" id="PS51352"/>
    </source>
</evidence>
<dbReference type="SUPFAM" id="SSF52833">
    <property type="entry name" value="Thioredoxin-like"/>
    <property type="match status" value="1"/>
</dbReference>
<proteinExistence type="predicted"/>
<name>A0A0C1N178_9RICK</name>
<dbReference type="InterPro" id="IPR050553">
    <property type="entry name" value="Thioredoxin_ResA/DsbE_sf"/>
</dbReference>
<dbReference type="Proteomes" id="UP000031258">
    <property type="component" value="Unassembled WGS sequence"/>
</dbReference>
<feature type="region of interest" description="Disordered" evidence="1">
    <location>
        <begin position="219"/>
        <end position="261"/>
    </location>
</feature>
<protein>
    <recommendedName>
        <fullName evidence="3">Thioredoxin domain-containing protein</fullName>
    </recommendedName>
</protein>
<dbReference type="InterPro" id="IPR013740">
    <property type="entry name" value="Redoxin"/>
</dbReference>
<sequence length="261" mass="30415">MSYQMFNKILKKLLLRFVTNFLYISTFFFVCTLIFAIEFGFNCISVAKASPIDIHKSKKSIEVNKMFEAGILKHKIKVPRAKIFNKDGSAHLLKEFKNKFIVLYLWASWCTDCINELTKLDQLARELKYREVDDIVILPITIDFKSPQQLQIFLKQRNIENIDFFLDPKKEIMGELGVHSLPSSFLINKGGYIIASYKRPLDWSNEVVLEKILNMKEENEKPVKSRPNNNEILKEDDNNKSEDIIPQINSKKTEKQPTFIG</sequence>
<evidence type="ECO:0000256" key="2">
    <source>
        <dbReference type="SAM" id="Phobius"/>
    </source>
</evidence>
<dbReference type="EMBL" id="JSWE01000036">
    <property type="protein sequence ID" value="KIE06146.1"/>
    <property type="molecule type" value="Genomic_DNA"/>
</dbReference>
<keyword evidence="2" id="KW-0472">Membrane</keyword>
<feature type="compositionally biased region" description="Basic and acidic residues" evidence="1">
    <location>
        <begin position="232"/>
        <end position="243"/>
    </location>
</feature>
<dbReference type="AlphaFoldDB" id="A0A0C1N178"/>
<dbReference type="Pfam" id="PF08534">
    <property type="entry name" value="Redoxin"/>
    <property type="match status" value="1"/>
</dbReference>